<dbReference type="PIRSF" id="PIRSF004555">
    <property type="entry name" value="UCP004555"/>
    <property type="match status" value="1"/>
</dbReference>
<dbReference type="AlphaFoldDB" id="A0A644YRT3"/>
<comment type="caution">
    <text evidence="2">The sequence shown here is derived from an EMBL/GenBank/DDBJ whole genome shotgun (WGS) entry which is preliminary data.</text>
</comment>
<protein>
    <submittedName>
        <fullName evidence="2">Nucleoid-associated protein</fullName>
    </submittedName>
</protein>
<organism evidence="2">
    <name type="scientific">bioreactor metagenome</name>
    <dbReference type="NCBI Taxonomy" id="1076179"/>
    <lineage>
        <taxon>unclassified sequences</taxon>
        <taxon>metagenomes</taxon>
        <taxon>ecological metagenomes</taxon>
    </lineage>
</organism>
<gene>
    <name evidence="2" type="ORF">SDC9_75312</name>
</gene>
<dbReference type="SUPFAM" id="SSF82607">
    <property type="entry name" value="YbaB-like"/>
    <property type="match status" value="1"/>
</dbReference>
<dbReference type="PANTHER" id="PTHR33449:SF1">
    <property type="entry name" value="NUCLEOID-ASSOCIATED PROTEIN YBAB"/>
    <property type="match status" value="1"/>
</dbReference>
<dbReference type="EMBL" id="VSSQ01005346">
    <property type="protein sequence ID" value="MPM28784.1"/>
    <property type="molecule type" value="Genomic_DNA"/>
</dbReference>
<dbReference type="InterPro" id="IPR004401">
    <property type="entry name" value="YbaB/EbfC"/>
</dbReference>
<proteinExistence type="inferred from homology"/>
<dbReference type="GO" id="GO:0003677">
    <property type="term" value="F:DNA binding"/>
    <property type="evidence" value="ECO:0007669"/>
    <property type="project" value="UniProtKB-KW"/>
</dbReference>
<dbReference type="HAMAP" id="MF_00274">
    <property type="entry name" value="DNA_YbaB_EbfC"/>
    <property type="match status" value="1"/>
</dbReference>
<dbReference type="NCBIfam" id="TIGR00103">
    <property type="entry name" value="DNA_YbaB_EbfC"/>
    <property type="match status" value="1"/>
</dbReference>
<keyword evidence="1" id="KW-0238">DNA-binding</keyword>
<dbReference type="InterPro" id="IPR036894">
    <property type="entry name" value="YbaB-like_sf"/>
</dbReference>
<dbReference type="Pfam" id="PF02575">
    <property type="entry name" value="YbaB_DNA_bd"/>
    <property type="match status" value="1"/>
</dbReference>
<reference evidence="2" key="1">
    <citation type="submission" date="2019-08" db="EMBL/GenBank/DDBJ databases">
        <authorList>
            <person name="Kucharzyk K."/>
            <person name="Murdoch R.W."/>
            <person name="Higgins S."/>
            <person name="Loffler F."/>
        </authorList>
    </citation>
    <scope>NUCLEOTIDE SEQUENCE</scope>
</reference>
<evidence type="ECO:0000313" key="2">
    <source>
        <dbReference type="EMBL" id="MPM28784.1"/>
    </source>
</evidence>
<evidence type="ECO:0000256" key="1">
    <source>
        <dbReference type="ARBA" id="ARBA00023125"/>
    </source>
</evidence>
<sequence>MRGGKSKGFPGMGGGNMQQLLKQAQKMQTQMQEDMAKLQEEMKTRTVNATVGGGAIEVVFTGEKKLQSIVVKPEVVDPDDVEMLQDLLLAAINEGLRKATEMYDSEMEKISGNLKMPGGLF</sequence>
<dbReference type="Gene3D" id="3.30.1310.10">
    <property type="entry name" value="Nucleoid-associated protein YbaB-like domain"/>
    <property type="match status" value="1"/>
</dbReference>
<accession>A0A644YRT3</accession>
<name>A0A644YRT3_9ZZZZ</name>
<dbReference type="GO" id="GO:0005829">
    <property type="term" value="C:cytosol"/>
    <property type="evidence" value="ECO:0007669"/>
    <property type="project" value="TreeGrafter"/>
</dbReference>
<dbReference type="PANTHER" id="PTHR33449">
    <property type="entry name" value="NUCLEOID-ASSOCIATED PROTEIN YBAB"/>
    <property type="match status" value="1"/>
</dbReference>